<dbReference type="Proteomes" id="UP000198242">
    <property type="component" value="Chromosome I"/>
</dbReference>
<evidence type="ECO:0008006" key="3">
    <source>
        <dbReference type="Google" id="ProtNLM"/>
    </source>
</evidence>
<organism evidence="1 2">
    <name type="scientific">Micromonospora viridifaciens</name>
    <dbReference type="NCBI Taxonomy" id="1881"/>
    <lineage>
        <taxon>Bacteria</taxon>
        <taxon>Bacillati</taxon>
        <taxon>Actinomycetota</taxon>
        <taxon>Actinomycetes</taxon>
        <taxon>Micromonosporales</taxon>
        <taxon>Micromonosporaceae</taxon>
        <taxon>Micromonospora</taxon>
    </lineage>
</organism>
<evidence type="ECO:0000313" key="2">
    <source>
        <dbReference type="Proteomes" id="UP000198242"/>
    </source>
</evidence>
<protein>
    <recommendedName>
        <fullName evidence="3">SMI1 / KNR4 family (SUKH-1)</fullName>
    </recommendedName>
</protein>
<gene>
    <name evidence="1" type="ORF">GA0074695_5260</name>
</gene>
<dbReference type="AlphaFoldDB" id="A0A1C4Z984"/>
<evidence type="ECO:0000313" key="1">
    <source>
        <dbReference type="EMBL" id="SCF29495.1"/>
    </source>
</evidence>
<keyword evidence="2" id="KW-1185">Reference proteome</keyword>
<dbReference type="EMBL" id="LT607411">
    <property type="protein sequence ID" value="SCF29495.1"/>
    <property type="molecule type" value="Genomic_DNA"/>
</dbReference>
<dbReference type="InterPro" id="IPR037883">
    <property type="entry name" value="Knr4/Smi1-like_sf"/>
</dbReference>
<proteinExistence type="predicted"/>
<sequence length="212" mass="24721">MSVCAVTLPAVNDQLTWIDRIIDVTGWRQEPEDGVGWEQVEAELGVALPTDFKEMCRRFVPGAFYAYLDLLRPTDDHAQPLLRTWDFSRQWPSRDESARLWAPYEIYEPDKGSGLIQWGSDQTEGEYYWLADRSVEPDRWPVVARWDGIEPWHQLDMSTAEFVYRVIADPEFKPFTVADPPRRPFYLPHWGPFPMSAEDWDALTDPDRKGLN</sequence>
<dbReference type="SUPFAM" id="SSF160631">
    <property type="entry name" value="SMI1/KNR4-like"/>
    <property type="match status" value="1"/>
</dbReference>
<name>A0A1C4Z984_MICVI</name>
<reference evidence="2" key="1">
    <citation type="submission" date="2016-06" db="EMBL/GenBank/DDBJ databases">
        <authorList>
            <person name="Varghese N."/>
            <person name="Submissions Spin"/>
        </authorList>
    </citation>
    <scope>NUCLEOTIDE SEQUENCE [LARGE SCALE GENOMIC DNA]</scope>
    <source>
        <strain evidence="2">DSM 43909</strain>
    </source>
</reference>
<accession>A0A1C4Z984</accession>